<dbReference type="InterPro" id="IPR037682">
    <property type="entry name" value="TonB_C"/>
</dbReference>
<dbReference type="InterPro" id="IPR008756">
    <property type="entry name" value="Peptidase_M56"/>
</dbReference>
<dbReference type="Proteomes" id="UP001253848">
    <property type="component" value="Unassembled WGS sequence"/>
</dbReference>
<feature type="transmembrane region" description="Helical" evidence="1">
    <location>
        <begin position="6"/>
        <end position="23"/>
    </location>
</feature>
<comment type="caution">
    <text evidence="4">The sequence shown here is derived from an EMBL/GenBank/DDBJ whole genome shotgun (WGS) entry which is preliminary data.</text>
</comment>
<dbReference type="CDD" id="cd07341">
    <property type="entry name" value="M56_BlaR1_MecR1_like"/>
    <property type="match status" value="1"/>
</dbReference>
<feature type="transmembrane region" description="Helical" evidence="1">
    <location>
        <begin position="35"/>
        <end position="55"/>
    </location>
</feature>
<evidence type="ECO:0000313" key="5">
    <source>
        <dbReference type="Proteomes" id="UP001253848"/>
    </source>
</evidence>
<evidence type="ECO:0000256" key="1">
    <source>
        <dbReference type="SAM" id="Phobius"/>
    </source>
</evidence>
<sequence length="479" mass="54534">MLHYILQTLFFQLCFLLAYELLLKKETFFGYNRWYLLLMPVIAMLLPLLKLEFLAEAVPGNARIMLPAVVIGGETAPETLPVANFTTEEGMNIIWGVIYCVGLAAGFGLFLKKAYHLNQLFRFGKTSEEKDFQIIEIPNSNIACTFFSTVFLGDQLSEEEKQQILSHELVHVRQKHSLDLMFFELLKIVFWFNPLMYIYQSRIAGLHEFIADQEVVKTAGKKNYYEQLLNTAFNTQNISFINQFFNHSLIKKRIVMLQKSKSTAIAKFKFLIIIPLMTLMLTYVACSEENPAGSEEQGTVSVSEKIAELDVYLETKDSLTEEEKEQFLNLLKKREELLLKQRKANGSGIIEVVEEQRDNSEIPFAVIEETPAFPGCEDISSNKERKQCTSQKITEFVGENYDSGLGEKLGLTGTNRVIVQFKIDKNGNIQEVKSRAAAPELEQEAERVINSLPTMTPGKHRGEPVGVMYSLPIVFQVNE</sequence>
<feature type="transmembrane region" description="Helical" evidence="1">
    <location>
        <begin position="268"/>
        <end position="285"/>
    </location>
</feature>
<organism evidence="4 5">
    <name type="scientific">Autumnicola psychrophila</name>
    <dbReference type="NCBI Taxonomy" id="3075592"/>
    <lineage>
        <taxon>Bacteria</taxon>
        <taxon>Pseudomonadati</taxon>
        <taxon>Bacteroidota</taxon>
        <taxon>Flavobacteriia</taxon>
        <taxon>Flavobacteriales</taxon>
        <taxon>Flavobacteriaceae</taxon>
        <taxon>Autumnicola</taxon>
    </lineage>
</organism>
<dbReference type="Pfam" id="PF05569">
    <property type="entry name" value="Peptidase_M56"/>
    <property type="match status" value="1"/>
</dbReference>
<keyword evidence="1" id="KW-1133">Transmembrane helix</keyword>
<evidence type="ECO:0000313" key="4">
    <source>
        <dbReference type="EMBL" id="MDT0688087.1"/>
    </source>
</evidence>
<accession>A0ABU3DWJ5</accession>
<dbReference type="Gene3D" id="3.30.1150.10">
    <property type="match status" value="1"/>
</dbReference>
<reference evidence="4 5" key="1">
    <citation type="submission" date="2023-09" db="EMBL/GenBank/DDBJ databases">
        <authorList>
            <person name="Rey-Velasco X."/>
        </authorList>
    </citation>
    <scope>NUCLEOTIDE SEQUENCE [LARGE SCALE GENOMIC DNA]</scope>
    <source>
        <strain evidence="4 5">F225</strain>
    </source>
</reference>
<dbReference type="SUPFAM" id="SSF74653">
    <property type="entry name" value="TolA/TonB C-terminal domain"/>
    <property type="match status" value="1"/>
</dbReference>
<feature type="transmembrane region" description="Helical" evidence="1">
    <location>
        <begin position="93"/>
        <end position="111"/>
    </location>
</feature>
<dbReference type="PANTHER" id="PTHR34978:SF3">
    <property type="entry name" value="SLR0241 PROTEIN"/>
    <property type="match status" value="1"/>
</dbReference>
<dbReference type="InterPro" id="IPR052173">
    <property type="entry name" value="Beta-lactam_resp_regulator"/>
</dbReference>
<name>A0ABU3DWJ5_9FLAO</name>
<feature type="domain" description="Peptidase M56" evidence="3">
    <location>
        <begin position="152"/>
        <end position="257"/>
    </location>
</feature>
<dbReference type="PANTHER" id="PTHR34978">
    <property type="entry name" value="POSSIBLE SENSOR-TRANSDUCER PROTEIN BLAR"/>
    <property type="match status" value="1"/>
</dbReference>
<dbReference type="RefSeq" id="WP_311501349.1">
    <property type="nucleotide sequence ID" value="NZ_JAVRHN010000018.1"/>
</dbReference>
<gene>
    <name evidence="4" type="ORF">RM541_17100</name>
</gene>
<keyword evidence="1" id="KW-0812">Transmembrane</keyword>
<keyword evidence="5" id="KW-1185">Reference proteome</keyword>
<evidence type="ECO:0000259" key="3">
    <source>
        <dbReference type="Pfam" id="PF05569"/>
    </source>
</evidence>
<proteinExistence type="predicted"/>
<evidence type="ECO:0000259" key="2">
    <source>
        <dbReference type="Pfam" id="PF03544"/>
    </source>
</evidence>
<keyword evidence="1" id="KW-0472">Membrane</keyword>
<protein>
    <submittedName>
        <fullName evidence="4">M56 family metallopeptidase</fullName>
    </submittedName>
</protein>
<feature type="domain" description="TonB C-terminal" evidence="2">
    <location>
        <begin position="416"/>
        <end position="476"/>
    </location>
</feature>
<dbReference type="EMBL" id="JAVRHN010000018">
    <property type="protein sequence ID" value="MDT0688087.1"/>
    <property type="molecule type" value="Genomic_DNA"/>
</dbReference>
<dbReference type="Pfam" id="PF03544">
    <property type="entry name" value="TonB_C"/>
    <property type="match status" value="1"/>
</dbReference>